<evidence type="ECO:0000313" key="4">
    <source>
        <dbReference type="Proteomes" id="UP000236725"/>
    </source>
</evidence>
<gene>
    <name evidence="3" type="ORF">SAMN05444001_11144</name>
</gene>
<comment type="caution">
    <text evidence="3">The sequence shown here is derived from an EMBL/GenBank/DDBJ whole genome shotgun (WGS) entry which is preliminary data.</text>
</comment>
<sequence length="421" mass="47248">MKLLFLNTSERTGGAAVAANRLMHALQSAGIDVKMLVRDKTTDNCSVVSLNDSFVKRKINFFRFVWERLVIFICNHFNRKDLFKVSIANTGTDISKHPLVQEADIIHLHWINQGFLSLKDIRKLIKLGKPIVWTMHDMWPCTGICHHAWGCDKFMLSCGQCKFLDSKSNIDLSYRILKGKGFIIKSDIHIVAVSSWLKNLAKKSALTKRLNISVIPNVIDTAIFYPTVRKDARLLLSIPMQKRVVLMGAARIDDPIKGLDFLREALGVLSNGCRDDILLVLFGGMKGDISFLSSFPVEVLYLGSISDTQKIARLYAAADVTVCPSFYETFGQTITEAMACGCPVVSFDNSGQTDIIDHKHNGYLAKYKDANDLATGIRWVLDNENKEALSLACAKKVQENYTEKVVAEKYLSLYNSLLERK</sequence>
<proteinExistence type="predicted"/>
<dbReference type="InterPro" id="IPR050194">
    <property type="entry name" value="Glycosyltransferase_grp1"/>
</dbReference>
<protein>
    <submittedName>
        <fullName evidence="3">Glycosyltransferase involved in cell wall bisynthesis</fullName>
    </submittedName>
</protein>
<dbReference type="CDD" id="cd03825">
    <property type="entry name" value="GT4_WcaC-like"/>
    <property type="match status" value="1"/>
</dbReference>
<feature type="domain" description="Glycosyl transferase family 1" evidence="1">
    <location>
        <begin position="255"/>
        <end position="387"/>
    </location>
</feature>
<dbReference type="Pfam" id="PF00534">
    <property type="entry name" value="Glycos_transf_1"/>
    <property type="match status" value="1"/>
</dbReference>
<dbReference type="InterPro" id="IPR028098">
    <property type="entry name" value="Glyco_trans_4-like_N"/>
</dbReference>
<evidence type="ECO:0000259" key="1">
    <source>
        <dbReference type="Pfam" id="PF00534"/>
    </source>
</evidence>
<dbReference type="GO" id="GO:0016757">
    <property type="term" value="F:glycosyltransferase activity"/>
    <property type="evidence" value="ECO:0007669"/>
    <property type="project" value="InterPro"/>
</dbReference>
<accession>A0A8G2BX34</accession>
<feature type="domain" description="Glycosyltransferase subfamily 4-like N-terminal" evidence="2">
    <location>
        <begin position="13"/>
        <end position="222"/>
    </location>
</feature>
<organism evidence="3 4">
    <name type="scientific">Parabacteroides chinchillae</name>
    <dbReference type="NCBI Taxonomy" id="871327"/>
    <lineage>
        <taxon>Bacteria</taxon>
        <taxon>Pseudomonadati</taxon>
        <taxon>Bacteroidota</taxon>
        <taxon>Bacteroidia</taxon>
        <taxon>Bacteroidales</taxon>
        <taxon>Tannerellaceae</taxon>
        <taxon>Parabacteroides</taxon>
    </lineage>
</organism>
<dbReference type="Proteomes" id="UP000236725">
    <property type="component" value="Unassembled WGS sequence"/>
</dbReference>
<dbReference type="PANTHER" id="PTHR45947:SF13">
    <property type="entry name" value="TRANSFERASE"/>
    <property type="match status" value="1"/>
</dbReference>
<dbReference type="Gene3D" id="3.40.50.2000">
    <property type="entry name" value="Glycogen Phosphorylase B"/>
    <property type="match status" value="2"/>
</dbReference>
<evidence type="ECO:0000313" key="3">
    <source>
        <dbReference type="EMBL" id="SEF98704.1"/>
    </source>
</evidence>
<dbReference type="SUPFAM" id="SSF53756">
    <property type="entry name" value="UDP-Glycosyltransferase/glycogen phosphorylase"/>
    <property type="match status" value="1"/>
</dbReference>
<dbReference type="PANTHER" id="PTHR45947">
    <property type="entry name" value="SULFOQUINOVOSYL TRANSFERASE SQD2"/>
    <property type="match status" value="1"/>
</dbReference>
<dbReference type="AlphaFoldDB" id="A0A8G2BX34"/>
<name>A0A8G2BX34_9BACT</name>
<dbReference type="InterPro" id="IPR001296">
    <property type="entry name" value="Glyco_trans_1"/>
</dbReference>
<dbReference type="EMBL" id="FNVS01000011">
    <property type="protein sequence ID" value="SEF98704.1"/>
    <property type="molecule type" value="Genomic_DNA"/>
</dbReference>
<keyword evidence="4" id="KW-1185">Reference proteome</keyword>
<reference evidence="3 4" key="1">
    <citation type="submission" date="2016-10" db="EMBL/GenBank/DDBJ databases">
        <authorList>
            <person name="Varghese N."/>
            <person name="Submissions S."/>
        </authorList>
    </citation>
    <scope>NUCLEOTIDE SEQUENCE [LARGE SCALE GENOMIC DNA]</scope>
    <source>
        <strain evidence="3 4">DSM 29073</strain>
    </source>
</reference>
<evidence type="ECO:0000259" key="2">
    <source>
        <dbReference type="Pfam" id="PF13439"/>
    </source>
</evidence>
<keyword evidence="3" id="KW-0808">Transferase</keyword>
<dbReference type="Pfam" id="PF13439">
    <property type="entry name" value="Glyco_transf_4"/>
    <property type="match status" value="1"/>
</dbReference>